<evidence type="ECO:0000256" key="6">
    <source>
        <dbReference type="PIRNR" id="PIRNR026583"/>
    </source>
</evidence>
<dbReference type="GO" id="GO:0005886">
    <property type="term" value="C:plasma membrane"/>
    <property type="evidence" value="ECO:0007669"/>
    <property type="project" value="UniProtKB-SubCell"/>
</dbReference>
<feature type="transmembrane region" description="Helical" evidence="8">
    <location>
        <begin position="38"/>
        <end position="57"/>
    </location>
</feature>
<dbReference type="EC" id="3.1.4.-" evidence="6"/>
<feature type="binding site" evidence="7">
    <location>
        <position position="446"/>
    </location>
    <ligand>
        <name>Mn(2+)</name>
        <dbReference type="ChEBI" id="CHEBI:29035"/>
        <label>2</label>
    </ligand>
</feature>
<dbReference type="AlphaFoldDB" id="A0A9D1U0H6"/>
<proteinExistence type="inferred from homology"/>
<dbReference type="PIRSF" id="PIRSF026583">
    <property type="entry name" value="YybT"/>
    <property type="match status" value="1"/>
</dbReference>
<dbReference type="GO" id="GO:0003676">
    <property type="term" value="F:nucleic acid binding"/>
    <property type="evidence" value="ECO:0007669"/>
    <property type="project" value="UniProtKB-UniRule"/>
</dbReference>
<evidence type="ECO:0000256" key="3">
    <source>
        <dbReference type="ARBA" id="ARBA00022692"/>
    </source>
</evidence>
<evidence type="ECO:0000256" key="2">
    <source>
        <dbReference type="ARBA" id="ARBA00022475"/>
    </source>
</evidence>
<dbReference type="InterPro" id="IPR051319">
    <property type="entry name" value="Oligoribo/pAp-PDE_c-di-AMP_PDE"/>
</dbReference>
<evidence type="ECO:0000256" key="7">
    <source>
        <dbReference type="PIRSR" id="PIRSR026583-50"/>
    </source>
</evidence>
<keyword evidence="2 6" id="KW-1003">Cell membrane</keyword>
<dbReference type="InterPro" id="IPR043128">
    <property type="entry name" value="Rev_trsase/Diguanyl_cyclase"/>
</dbReference>
<keyword evidence="4 8" id="KW-1133">Transmembrane helix</keyword>
<comment type="caution">
    <text evidence="10">The sequence shown here is derived from an EMBL/GenBank/DDBJ whole genome shotgun (WGS) entry which is preliminary data.</text>
</comment>
<feature type="binding site" evidence="7">
    <location>
        <position position="422"/>
    </location>
    <ligand>
        <name>Mn(2+)</name>
        <dbReference type="ChEBI" id="CHEBI:29035"/>
        <label>2</label>
    </ligand>
</feature>
<comment type="cofactor">
    <cofactor evidence="7">
        <name>Mn(2+)</name>
        <dbReference type="ChEBI" id="CHEBI:29035"/>
    </cofactor>
    <text evidence="7">For phosphodiesterase activity, probably binds 2 Mn(2+) per subunit.</text>
</comment>
<dbReference type="SMART" id="SM00267">
    <property type="entry name" value="GGDEF"/>
    <property type="match status" value="1"/>
</dbReference>
<dbReference type="InterPro" id="IPR049553">
    <property type="entry name" value="GdpP-like_PAS"/>
</dbReference>
<dbReference type="Gene3D" id="3.90.1640.10">
    <property type="entry name" value="inorganic pyrophosphatase (n-terminal core)"/>
    <property type="match status" value="1"/>
</dbReference>
<dbReference type="InterPro" id="IPR014528">
    <property type="entry name" value="GdpP/PdeA"/>
</dbReference>
<dbReference type="PANTHER" id="PTHR47618:SF2">
    <property type="entry name" value="CYCLIC-DI-AMP PHOSPHODIESTERASE GDPP"/>
    <property type="match status" value="1"/>
</dbReference>
<comment type="catalytic activity">
    <reaction evidence="6">
        <text>3',3'-c-di-AMP + H2O = 5'-O-phosphonoadenylyl-(3'-&gt;5')-adenosine + H(+)</text>
        <dbReference type="Rhea" id="RHEA:54420"/>
        <dbReference type="ChEBI" id="CHEBI:15377"/>
        <dbReference type="ChEBI" id="CHEBI:15378"/>
        <dbReference type="ChEBI" id="CHEBI:71500"/>
        <dbReference type="ChEBI" id="CHEBI:138171"/>
    </reaction>
</comment>
<keyword evidence="3 8" id="KW-0812">Transmembrane</keyword>
<dbReference type="Proteomes" id="UP000823989">
    <property type="component" value="Unassembled WGS sequence"/>
</dbReference>
<dbReference type="Gene3D" id="3.30.70.270">
    <property type="match status" value="1"/>
</dbReference>
<comment type="similarity">
    <text evidence="6">Belongs to the GdpP/PdeA phosphodiesterase family.</text>
</comment>
<dbReference type="Gene3D" id="3.30.450.20">
    <property type="entry name" value="PAS domain"/>
    <property type="match status" value="1"/>
</dbReference>
<dbReference type="Pfam" id="PF24898">
    <property type="entry name" value="GGDEF_GdpP"/>
    <property type="match status" value="1"/>
</dbReference>
<dbReference type="InterPro" id="IPR001667">
    <property type="entry name" value="DDH_dom"/>
</dbReference>
<evidence type="ECO:0000259" key="9">
    <source>
        <dbReference type="PROSITE" id="PS50887"/>
    </source>
</evidence>
<gene>
    <name evidence="10" type="ORF">H9891_06520</name>
</gene>
<evidence type="ECO:0000256" key="1">
    <source>
        <dbReference type="ARBA" id="ARBA00004651"/>
    </source>
</evidence>
<name>A0A9D1U0H6_9STAP</name>
<dbReference type="InterPro" id="IPR000160">
    <property type="entry name" value="GGDEF_dom"/>
</dbReference>
<dbReference type="FunFam" id="3.90.1640.10:FF:000002">
    <property type="entry name" value="Cyclic-di-AMP phosphodiesterase"/>
    <property type="match status" value="1"/>
</dbReference>
<dbReference type="GO" id="GO:0046872">
    <property type="term" value="F:metal ion binding"/>
    <property type="evidence" value="ECO:0007669"/>
    <property type="project" value="UniProtKB-KW"/>
</dbReference>
<feature type="binding site" evidence="7">
    <location>
        <position position="351"/>
    </location>
    <ligand>
        <name>Mn(2+)</name>
        <dbReference type="ChEBI" id="CHEBI:29035"/>
        <label>1</label>
    </ligand>
</feature>
<feature type="binding site" evidence="7">
    <location>
        <position position="353"/>
    </location>
    <ligand>
        <name>Mn(2+)</name>
        <dbReference type="ChEBI" id="CHEBI:29035"/>
        <label>2</label>
    </ligand>
</feature>
<dbReference type="Gene3D" id="3.10.310.30">
    <property type="match status" value="1"/>
</dbReference>
<keyword evidence="6" id="KW-0378">Hydrolase</keyword>
<comment type="function">
    <text evidence="6">Has phosphodiesterase (PDE) activity against cyclic-di-AMP (c-di-AMP).</text>
</comment>
<dbReference type="Pfam" id="PF01368">
    <property type="entry name" value="DHH"/>
    <property type="match status" value="1"/>
</dbReference>
<evidence type="ECO:0000256" key="8">
    <source>
        <dbReference type="SAM" id="Phobius"/>
    </source>
</evidence>
<evidence type="ECO:0000313" key="10">
    <source>
        <dbReference type="EMBL" id="HIW12800.1"/>
    </source>
</evidence>
<dbReference type="SUPFAM" id="SSF64182">
    <property type="entry name" value="DHH phosphoesterases"/>
    <property type="match status" value="1"/>
</dbReference>
<dbReference type="InterPro" id="IPR038763">
    <property type="entry name" value="DHH_sf"/>
</dbReference>
<comment type="subcellular location">
    <subcellularLocation>
        <location evidence="1">Cell membrane</location>
        <topology evidence="1">Multi-pass membrane protein</topology>
    </subcellularLocation>
</comment>
<dbReference type="GO" id="GO:0016787">
    <property type="term" value="F:hydrolase activity"/>
    <property type="evidence" value="ECO:0007669"/>
    <property type="project" value="UniProtKB-UniRule"/>
</dbReference>
<evidence type="ECO:0000256" key="5">
    <source>
        <dbReference type="ARBA" id="ARBA00023136"/>
    </source>
</evidence>
<feature type="transmembrane region" description="Helical" evidence="8">
    <location>
        <begin position="12"/>
        <end position="32"/>
    </location>
</feature>
<reference evidence="10" key="1">
    <citation type="journal article" date="2021" name="PeerJ">
        <title>Extensive microbial diversity within the chicken gut microbiome revealed by metagenomics and culture.</title>
        <authorList>
            <person name="Gilroy R."/>
            <person name="Ravi A."/>
            <person name="Getino M."/>
            <person name="Pursley I."/>
            <person name="Horton D.L."/>
            <person name="Alikhan N.F."/>
            <person name="Baker D."/>
            <person name="Gharbi K."/>
            <person name="Hall N."/>
            <person name="Watson M."/>
            <person name="Adriaenssens E.M."/>
            <person name="Foster-Nyarko E."/>
            <person name="Jarju S."/>
            <person name="Secka A."/>
            <person name="Antonio M."/>
            <person name="Oren A."/>
            <person name="Chaudhuri R.R."/>
            <person name="La Ragione R."/>
            <person name="Hildebrand F."/>
            <person name="Pallen M.J."/>
        </authorList>
    </citation>
    <scope>NUCLEOTIDE SEQUENCE</scope>
    <source>
        <strain evidence="10">ChiHjej13B12-752</strain>
    </source>
</reference>
<dbReference type="InterPro" id="IPR003156">
    <property type="entry name" value="DHHA1_dom"/>
</dbReference>
<dbReference type="PROSITE" id="PS50887">
    <property type="entry name" value="GGDEF"/>
    <property type="match status" value="1"/>
</dbReference>
<accession>A0A9D1U0H6</accession>
<keyword evidence="7" id="KW-0464">Manganese</keyword>
<feature type="binding site" evidence="7">
    <location>
        <position position="347"/>
    </location>
    <ligand>
        <name>Mn(2+)</name>
        <dbReference type="ChEBI" id="CHEBI:29035"/>
        <label>1</label>
    </ligand>
</feature>
<dbReference type="Pfam" id="PF02272">
    <property type="entry name" value="DHHA1"/>
    <property type="match status" value="1"/>
</dbReference>
<evidence type="ECO:0000313" key="11">
    <source>
        <dbReference type="Proteomes" id="UP000823989"/>
    </source>
</evidence>
<evidence type="ECO:0000256" key="4">
    <source>
        <dbReference type="ARBA" id="ARBA00022989"/>
    </source>
</evidence>
<organism evidence="10 11">
    <name type="scientific">Candidatus Salinicoccus stercoripullorum</name>
    <dbReference type="NCBI Taxonomy" id="2838756"/>
    <lineage>
        <taxon>Bacteria</taxon>
        <taxon>Bacillati</taxon>
        <taxon>Bacillota</taxon>
        <taxon>Bacilli</taxon>
        <taxon>Bacillales</taxon>
        <taxon>Staphylococcaceae</taxon>
        <taxon>Salinicoccus</taxon>
    </lineage>
</organism>
<feature type="binding site" evidence="7">
    <location>
        <position position="501"/>
    </location>
    <ligand>
        <name>Mn(2+)</name>
        <dbReference type="ChEBI" id="CHEBI:29035"/>
        <label>2</label>
    </ligand>
</feature>
<sequence>MMMYNVLDKRMIFIPFGIAAFHVLVMNIFITVNHFNTGLLFFVVSVILLTLLFLYLYRSLKVSEIKFRQMALDVAGSKQYAIDNLPMGLILLNDAEEIEWMNDYISRVVPADNVNEPINKLFPNIMTTLKANNIQMTESSFNDHHYKIYWDENYQALHLLDITSQRNRELELEDKKPVIGILFLDNYDDVTQNMSEAVKSELNNSITNTINDWANHHHIYIRRFSQDRFIIVLNSKSLREIEATRFNLLDEVREQSQEIGAQITLSIGIGEGSSDYIEVGELAQSSLDLALGRGGDQVSVKAVNGNARFYGGKTDPMEKRTRVKARVISHALRDILLEGENVLIMGHKHPDMDALGSAIGVARIATMNGIKANIILNDEDIDDTLQRMFKEVQEREELMDLFVTSDEAWNLMSTKTTVVVVDTHRPRMVLDEVILNKATRKVIIDHHRRADDFISSPLLVYMEPYASSASELVAELLEYQNKEQKLSRLEATIMLTGIIVDTRNYTLRTGSRTFDAASFLRSNGADPVLAQTFLKDDIDTYIARSDLIKSAEIHDNGMAIVKADPSMTYHPVTVAQAADQLLQIEGVKASFVMAIREDESIGISARSLGEINVQIVMESLGGGGHLSNAATRVTDKSMDELYDELLSVIDEVLDNRSEEE</sequence>
<keyword evidence="5 6" id="KW-0472">Membrane</keyword>
<feature type="domain" description="GGDEF" evidence="9">
    <location>
        <begin position="175"/>
        <end position="303"/>
    </location>
</feature>
<dbReference type="EMBL" id="DXHR01000022">
    <property type="protein sequence ID" value="HIW12800.1"/>
    <property type="molecule type" value="Genomic_DNA"/>
</dbReference>
<dbReference type="Pfam" id="PF21370">
    <property type="entry name" value="PAS_GdpP"/>
    <property type="match status" value="1"/>
</dbReference>
<protein>
    <recommendedName>
        <fullName evidence="6">Cyclic-di-AMP phosphodiesterase</fullName>
        <ecNumber evidence="6">3.1.4.-</ecNumber>
    </recommendedName>
</protein>
<keyword evidence="7" id="KW-0479">Metal-binding</keyword>
<dbReference type="PANTHER" id="PTHR47618">
    <property type="entry name" value="BIFUNCTIONAL OLIGORIBONUCLEASE AND PAP PHOSPHATASE NRNA"/>
    <property type="match status" value="1"/>
</dbReference>
<feature type="binding site" evidence="7">
    <location>
        <position position="422"/>
    </location>
    <ligand>
        <name>Mn(2+)</name>
        <dbReference type="ChEBI" id="CHEBI:29035"/>
        <label>1</label>
    </ligand>
</feature>
<reference evidence="10" key="2">
    <citation type="submission" date="2021-04" db="EMBL/GenBank/DDBJ databases">
        <authorList>
            <person name="Gilroy R."/>
        </authorList>
    </citation>
    <scope>NUCLEOTIDE SEQUENCE</scope>
    <source>
        <strain evidence="10">ChiHjej13B12-752</strain>
    </source>
</reference>